<dbReference type="EMBL" id="JQCN01000001">
    <property type="protein sequence ID" value="KRO02694.1"/>
    <property type="molecule type" value="Genomic_DNA"/>
</dbReference>
<feature type="binding site" evidence="6">
    <location>
        <position position="120"/>
    </location>
    <ligand>
        <name>S-adenosyl-L-methionine</name>
        <dbReference type="ChEBI" id="CHEBI:59789"/>
    </ligand>
</feature>
<dbReference type="PANTHER" id="PTHR43648:SF1">
    <property type="entry name" value="ELECTRON TRANSFER FLAVOPROTEIN BETA SUBUNIT LYSINE METHYLTRANSFERASE"/>
    <property type="match status" value="1"/>
</dbReference>
<dbReference type="GO" id="GO:0016279">
    <property type="term" value="F:protein-lysine N-methyltransferase activity"/>
    <property type="evidence" value="ECO:0007669"/>
    <property type="project" value="RHEA"/>
</dbReference>
<feature type="binding site" evidence="6">
    <location>
        <position position="163"/>
    </location>
    <ligand>
        <name>S-adenosyl-L-methionine</name>
        <dbReference type="ChEBI" id="CHEBI:59789"/>
    </ligand>
</feature>
<evidence type="ECO:0000256" key="6">
    <source>
        <dbReference type="HAMAP-Rule" id="MF_00735"/>
    </source>
</evidence>
<comment type="similarity">
    <text evidence="1 6">Belongs to the methyltransferase superfamily. PrmA family.</text>
</comment>
<dbReference type="EC" id="2.1.1.-" evidence="6"/>
<reference evidence="7 8" key="1">
    <citation type="journal article" date="2015" name="Genome Announc.">
        <title>Expanding the biotechnology potential of lactobacilli through comparative genomics of 213 strains and associated genera.</title>
        <authorList>
            <person name="Sun Z."/>
            <person name="Harris H.M."/>
            <person name="McCann A."/>
            <person name="Guo C."/>
            <person name="Argimon S."/>
            <person name="Zhang W."/>
            <person name="Yang X."/>
            <person name="Jeffery I.B."/>
            <person name="Cooney J.C."/>
            <person name="Kagawa T.F."/>
            <person name="Liu W."/>
            <person name="Song Y."/>
            <person name="Salvetti E."/>
            <person name="Wrobel A."/>
            <person name="Rasinkangas P."/>
            <person name="Parkhill J."/>
            <person name="Rea M.C."/>
            <person name="O'Sullivan O."/>
            <person name="Ritari J."/>
            <person name="Douillard F.P."/>
            <person name="Paul Ross R."/>
            <person name="Yang R."/>
            <person name="Briner A.E."/>
            <person name="Felis G.E."/>
            <person name="de Vos W.M."/>
            <person name="Barrangou R."/>
            <person name="Klaenhammer T.R."/>
            <person name="Caufield P.W."/>
            <person name="Cui Y."/>
            <person name="Zhang H."/>
            <person name="O'Toole P.W."/>
        </authorList>
    </citation>
    <scope>NUCLEOTIDE SEQUENCE [LARGE SCALE GENOMIC DNA]</scope>
    <source>
        <strain evidence="7 8">NBRC 103219</strain>
    </source>
</reference>
<dbReference type="InterPro" id="IPR029063">
    <property type="entry name" value="SAM-dependent_MTases_sf"/>
</dbReference>
<evidence type="ECO:0000256" key="5">
    <source>
        <dbReference type="ARBA" id="ARBA00022691"/>
    </source>
</evidence>
<dbReference type="AlphaFoldDB" id="A0A0R2LMK8"/>
<comment type="function">
    <text evidence="6">Methylates ribosomal protein L11.</text>
</comment>
<comment type="caution">
    <text evidence="7">The sequence shown here is derived from an EMBL/GenBank/DDBJ whole genome shotgun (WGS) entry which is preliminary data.</text>
</comment>
<evidence type="ECO:0000313" key="8">
    <source>
        <dbReference type="Proteomes" id="UP000051886"/>
    </source>
</evidence>
<comment type="subcellular location">
    <subcellularLocation>
        <location evidence="6">Cytoplasm</location>
    </subcellularLocation>
</comment>
<dbReference type="SUPFAM" id="SSF53335">
    <property type="entry name" value="S-adenosyl-L-methionine-dependent methyltransferases"/>
    <property type="match status" value="1"/>
</dbReference>
<dbReference type="PANTHER" id="PTHR43648">
    <property type="entry name" value="ELECTRON TRANSFER FLAVOPROTEIN BETA SUBUNIT LYSINE METHYLTRANSFERASE"/>
    <property type="match status" value="1"/>
</dbReference>
<keyword evidence="8" id="KW-1185">Reference proteome</keyword>
<dbReference type="HAMAP" id="MF_00735">
    <property type="entry name" value="Methyltr_PrmA"/>
    <property type="match status" value="1"/>
</dbReference>
<feature type="binding site" evidence="6">
    <location>
        <position position="206"/>
    </location>
    <ligand>
        <name>S-adenosyl-L-methionine</name>
        <dbReference type="ChEBI" id="CHEBI:59789"/>
    </ligand>
</feature>
<keyword evidence="2 6" id="KW-0963">Cytoplasm</keyword>
<comment type="catalytic activity">
    <reaction evidence="6">
        <text>L-lysyl-[protein] + 3 S-adenosyl-L-methionine = N(6),N(6),N(6)-trimethyl-L-lysyl-[protein] + 3 S-adenosyl-L-homocysteine + 3 H(+)</text>
        <dbReference type="Rhea" id="RHEA:54192"/>
        <dbReference type="Rhea" id="RHEA-COMP:9752"/>
        <dbReference type="Rhea" id="RHEA-COMP:13826"/>
        <dbReference type="ChEBI" id="CHEBI:15378"/>
        <dbReference type="ChEBI" id="CHEBI:29969"/>
        <dbReference type="ChEBI" id="CHEBI:57856"/>
        <dbReference type="ChEBI" id="CHEBI:59789"/>
        <dbReference type="ChEBI" id="CHEBI:61961"/>
    </reaction>
</comment>
<keyword evidence="4 6" id="KW-0808">Transferase</keyword>
<keyword evidence="7" id="KW-0689">Ribosomal protein</keyword>
<dbReference type="PIRSF" id="PIRSF000401">
    <property type="entry name" value="RPL11_MTase"/>
    <property type="match status" value="1"/>
</dbReference>
<dbReference type="Gene3D" id="3.40.50.150">
    <property type="entry name" value="Vaccinia Virus protein VP39"/>
    <property type="match status" value="1"/>
</dbReference>
<keyword evidence="3 6" id="KW-0489">Methyltransferase</keyword>
<evidence type="ECO:0000256" key="1">
    <source>
        <dbReference type="ARBA" id="ARBA00009741"/>
    </source>
</evidence>
<name>A0A0R2LMK8_9LACO</name>
<evidence type="ECO:0000313" key="7">
    <source>
        <dbReference type="EMBL" id="KRO02694.1"/>
    </source>
</evidence>
<gene>
    <name evidence="6" type="primary">prmA</name>
    <name evidence="7" type="ORF">IV66_GL000120</name>
</gene>
<keyword evidence="5 6" id="KW-0949">S-adenosyl-L-methionine</keyword>
<evidence type="ECO:0000256" key="3">
    <source>
        <dbReference type="ARBA" id="ARBA00022603"/>
    </source>
</evidence>
<dbReference type="STRING" id="449659.IV66_GL000120"/>
<dbReference type="GO" id="GO:0005840">
    <property type="term" value="C:ribosome"/>
    <property type="evidence" value="ECO:0007669"/>
    <property type="project" value="UniProtKB-KW"/>
</dbReference>
<evidence type="ECO:0000256" key="4">
    <source>
        <dbReference type="ARBA" id="ARBA00022679"/>
    </source>
</evidence>
<dbReference type="InterPro" id="IPR050078">
    <property type="entry name" value="Ribosomal_L11_MeTrfase_PrmA"/>
</dbReference>
<dbReference type="GO" id="GO:0032259">
    <property type="term" value="P:methylation"/>
    <property type="evidence" value="ECO:0007669"/>
    <property type="project" value="UniProtKB-KW"/>
</dbReference>
<dbReference type="NCBIfam" id="TIGR00406">
    <property type="entry name" value="prmA"/>
    <property type="match status" value="1"/>
</dbReference>
<dbReference type="CDD" id="cd02440">
    <property type="entry name" value="AdoMet_MTases"/>
    <property type="match status" value="1"/>
</dbReference>
<proteinExistence type="inferred from homology"/>
<dbReference type="GO" id="GO:0005737">
    <property type="term" value="C:cytoplasm"/>
    <property type="evidence" value="ECO:0007669"/>
    <property type="project" value="UniProtKB-SubCell"/>
</dbReference>
<keyword evidence="7" id="KW-0687">Ribonucleoprotein</keyword>
<feature type="binding site" evidence="6">
    <location>
        <position position="141"/>
    </location>
    <ligand>
        <name>S-adenosyl-L-methionine</name>
        <dbReference type="ChEBI" id="CHEBI:59789"/>
    </ligand>
</feature>
<sequence>MMENGAGGLQIDDDPSQGTVTLSTYFEGQVKLESLKQKMSEAIDQLPKYGLDAGHYKIASEVLDDGQWSNEWKKYYHGRQISRYLAIVPSWEDDSNWDEKTAVIRLDPGKSFGTGTHPTTILALHALESTINGQEDMIDVGTGSGVLSIAAKYLGAKHIDAFDVDDESMKAARENFALNPVATNIHLAKNNLLDGVETQTDLIVANILAEIIVPLIPQAATHLKANGKLILSGIIEDKLPLIEKTLKENGFVIDETLKMKDWYGIVTTMPQE</sequence>
<evidence type="ECO:0000256" key="2">
    <source>
        <dbReference type="ARBA" id="ARBA00022490"/>
    </source>
</evidence>
<dbReference type="Pfam" id="PF06325">
    <property type="entry name" value="PrmA"/>
    <property type="match status" value="1"/>
</dbReference>
<dbReference type="Proteomes" id="UP000051886">
    <property type="component" value="Unassembled WGS sequence"/>
</dbReference>
<dbReference type="InterPro" id="IPR004498">
    <property type="entry name" value="Ribosomal_PrmA_MeTrfase"/>
</dbReference>
<protein>
    <recommendedName>
        <fullName evidence="6">Ribosomal protein L11 methyltransferase</fullName>
        <shortName evidence="6">L11 Mtase</shortName>
        <ecNumber evidence="6">2.1.1.-</ecNumber>
    </recommendedName>
</protein>
<dbReference type="PATRIC" id="fig|449659.4.peg.119"/>
<accession>A0A0R2LMK8</accession>
<organism evidence="7 8">
    <name type="scientific">Ligilactobacillus pobuzihii</name>
    <dbReference type="NCBI Taxonomy" id="449659"/>
    <lineage>
        <taxon>Bacteria</taxon>
        <taxon>Bacillati</taxon>
        <taxon>Bacillota</taxon>
        <taxon>Bacilli</taxon>
        <taxon>Lactobacillales</taxon>
        <taxon>Lactobacillaceae</taxon>
        <taxon>Ligilactobacillus</taxon>
    </lineage>
</organism>